<dbReference type="Pfam" id="PF00266">
    <property type="entry name" value="Aminotran_5"/>
    <property type="match status" value="1"/>
</dbReference>
<dbReference type="Gene3D" id="3.40.640.10">
    <property type="entry name" value="Type I PLP-dependent aspartate aminotransferase-like (Major domain)"/>
    <property type="match status" value="1"/>
</dbReference>
<comment type="caution">
    <text evidence="3">The sequence shown here is derived from an EMBL/GenBank/DDBJ whole genome shotgun (WGS) entry which is preliminary data.</text>
</comment>
<keyword evidence="4" id="KW-1185">Reference proteome</keyword>
<evidence type="ECO:0000259" key="2">
    <source>
        <dbReference type="Pfam" id="PF00266"/>
    </source>
</evidence>
<reference evidence="3 4" key="1">
    <citation type="submission" date="2020-08" db="EMBL/GenBank/DDBJ databases">
        <title>The genome sequence of Novosphingobium flavum 4Y4.</title>
        <authorList>
            <person name="Liu Y."/>
        </authorList>
    </citation>
    <scope>NUCLEOTIDE SEQUENCE [LARGE SCALE GENOMIC DNA]</scope>
    <source>
        <strain evidence="3 4">4Y4</strain>
    </source>
</reference>
<dbReference type="PANTHER" id="PTHR43092:SF6">
    <property type="entry name" value="BLR1280 PROTEIN"/>
    <property type="match status" value="1"/>
</dbReference>
<dbReference type="Gene3D" id="3.90.1150.10">
    <property type="entry name" value="Aspartate Aminotransferase, domain 1"/>
    <property type="match status" value="1"/>
</dbReference>
<dbReference type="Proteomes" id="UP000520156">
    <property type="component" value="Unassembled WGS sequence"/>
</dbReference>
<evidence type="ECO:0000313" key="4">
    <source>
        <dbReference type="Proteomes" id="UP000520156"/>
    </source>
</evidence>
<dbReference type="InterPro" id="IPR015422">
    <property type="entry name" value="PyrdxlP-dep_Trfase_small"/>
</dbReference>
<dbReference type="PROSITE" id="PS51318">
    <property type="entry name" value="TAT"/>
    <property type="match status" value="1"/>
</dbReference>
<dbReference type="InterPro" id="IPR006311">
    <property type="entry name" value="TAT_signal"/>
</dbReference>
<dbReference type="InterPro" id="IPR015424">
    <property type="entry name" value="PyrdxlP-dep_Trfase"/>
</dbReference>
<dbReference type="AlphaFoldDB" id="A0A7X1KBQ0"/>
<proteinExistence type="predicted"/>
<dbReference type="InterPro" id="IPR015421">
    <property type="entry name" value="PyrdxlP-dep_Trfase_major"/>
</dbReference>
<dbReference type="InterPro" id="IPR000192">
    <property type="entry name" value="Aminotrans_V_dom"/>
</dbReference>
<dbReference type="GO" id="GO:0008483">
    <property type="term" value="F:transaminase activity"/>
    <property type="evidence" value="ECO:0007669"/>
    <property type="project" value="UniProtKB-KW"/>
</dbReference>
<keyword evidence="3" id="KW-0808">Transferase</keyword>
<dbReference type="SUPFAM" id="SSF53383">
    <property type="entry name" value="PLP-dependent transferases"/>
    <property type="match status" value="1"/>
</dbReference>
<accession>A0A7X1KBQ0</accession>
<dbReference type="EMBL" id="JACLAU010000006">
    <property type="protein sequence ID" value="MBC2651395.1"/>
    <property type="molecule type" value="Genomic_DNA"/>
</dbReference>
<keyword evidence="1" id="KW-0663">Pyridoxal phosphate</keyword>
<sequence length="428" mass="46089">MMERRRFLASAVGVAGLPAVESRAAQARFSATGPRDEAYWQGLAAQFDQPPDVIQLEHGNWGAMARPVRQAYARMVERVNRDTSLYARTTMGADLEGVRRGVADLLGVGPGEVALTRNATEALTTLIMGYRGLRPGDAVLYADHDYDAMQHCMAALGALRGVEVIRIALPHPASHQQLIDGYAAALAAHPNVRLLLLTHLGHRSGLVLPVAEIVRLARARGAEVIVDAAHSLGQLDFTVPQIEADFVGVNLHKWIGAPLGVGAMIVRGGRHREFARHPAADPAEPDGIDALVHTGTIDFAAVLTVPRAIAFQNAIGAEARAARLRALRDRWVLPLREHRGIDILTPDDPSLHGAITAFRIKGSPGLADHQRLAARLLDEFRIFTVVRQGLDQGACIRVTPALANNLADCDRLAQALQALVPTPGRSAR</sequence>
<evidence type="ECO:0000313" key="3">
    <source>
        <dbReference type="EMBL" id="MBC2651395.1"/>
    </source>
</evidence>
<gene>
    <name evidence="3" type="ORF">H7F49_06745</name>
</gene>
<evidence type="ECO:0000256" key="1">
    <source>
        <dbReference type="ARBA" id="ARBA00022898"/>
    </source>
</evidence>
<protein>
    <submittedName>
        <fullName evidence="3">Aminotransferase class V-fold PLP-dependent enzyme</fullName>
    </submittedName>
</protein>
<organism evidence="3 4">
    <name type="scientific">Novosphingobium aerophilum</name>
    <dbReference type="NCBI Taxonomy" id="2839843"/>
    <lineage>
        <taxon>Bacteria</taxon>
        <taxon>Pseudomonadati</taxon>
        <taxon>Pseudomonadota</taxon>
        <taxon>Alphaproteobacteria</taxon>
        <taxon>Sphingomonadales</taxon>
        <taxon>Sphingomonadaceae</taxon>
        <taxon>Novosphingobium</taxon>
    </lineage>
</organism>
<keyword evidence="3" id="KW-0032">Aminotransferase</keyword>
<dbReference type="PANTHER" id="PTHR43092">
    <property type="entry name" value="L-CYSTEINE DESULFHYDRASE"/>
    <property type="match status" value="1"/>
</dbReference>
<name>A0A7X1KBQ0_9SPHN</name>
<feature type="domain" description="Aminotransferase class V" evidence="2">
    <location>
        <begin position="70"/>
        <end position="365"/>
    </location>
</feature>